<dbReference type="SUPFAM" id="SSF109854">
    <property type="entry name" value="DinB/YfiT-like putative metalloenzymes"/>
    <property type="match status" value="1"/>
</dbReference>
<proteinExistence type="inferred from homology"/>
<dbReference type="GO" id="GO:0046872">
    <property type="term" value="F:metal ion binding"/>
    <property type="evidence" value="ECO:0007669"/>
    <property type="project" value="UniProtKB-KW"/>
</dbReference>
<keyword evidence="2 3" id="KW-0479">Metal-binding</keyword>
<evidence type="ECO:0000256" key="3">
    <source>
        <dbReference type="PIRSR" id="PIRSR607837-1"/>
    </source>
</evidence>
<feature type="binding site" evidence="3">
    <location>
        <position position="139"/>
    </location>
    <ligand>
        <name>a divalent metal cation</name>
        <dbReference type="ChEBI" id="CHEBI:60240"/>
    </ligand>
</feature>
<protein>
    <recommendedName>
        <fullName evidence="5">Damage-inducible protein DinB</fullName>
    </recommendedName>
</protein>
<accession>A0A0P0YZ58</accession>
<dbReference type="PANTHER" id="PTHR37302:SF1">
    <property type="entry name" value="PROTEIN DINB"/>
    <property type="match status" value="1"/>
</dbReference>
<dbReference type="EMBL" id="LC066374">
    <property type="protein sequence ID" value="BAT26918.1"/>
    <property type="molecule type" value="Genomic_DNA"/>
</dbReference>
<evidence type="ECO:0008006" key="5">
    <source>
        <dbReference type="Google" id="ProtNLM"/>
    </source>
</evidence>
<dbReference type="RefSeq" id="WP_024350515.1">
    <property type="nucleotide sequence ID" value="NZ_BBWN01000016.1"/>
</dbReference>
<evidence type="ECO:0000313" key="4">
    <source>
        <dbReference type="EMBL" id="BAT26918.1"/>
    </source>
</evidence>
<dbReference type="Pfam" id="PF05163">
    <property type="entry name" value="DinB"/>
    <property type="match status" value="1"/>
</dbReference>
<feature type="binding site" evidence="3">
    <location>
        <position position="135"/>
    </location>
    <ligand>
        <name>a divalent metal cation</name>
        <dbReference type="ChEBI" id="CHEBI:60240"/>
    </ligand>
</feature>
<name>A0A0P0YZ58_9HYPH</name>
<feature type="binding site" evidence="3">
    <location>
        <position position="50"/>
    </location>
    <ligand>
        <name>a divalent metal cation</name>
        <dbReference type="ChEBI" id="CHEBI:60240"/>
    </ligand>
</feature>
<evidence type="ECO:0000256" key="1">
    <source>
        <dbReference type="ARBA" id="ARBA00008635"/>
    </source>
</evidence>
<dbReference type="AlphaFoldDB" id="A0A0P0YZ58"/>
<evidence type="ECO:0000256" key="2">
    <source>
        <dbReference type="ARBA" id="ARBA00022723"/>
    </source>
</evidence>
<organism evidence="4">
    <name type="scientific">Aurantimonas coralicida</name>
    <dbReference type="NCBI Taxonomy" id="182270"/>
    <lineage>
        <taxon>Bacteria</taxon>
        <taxon>Pseudomonadati</taxon>
        <taxon>Pseudomonadota</taxon>
        <taxon>Alphaproteobacteria</taxon>
        <taxon>Hyphomicrobiales</taxon>
        <taxon>Aurantimonadaceae</taxon>
        <taxon>Aurantimonas</taxon>
    </lineage>
</organism>
<sequence length="169" mass="19141">MLSTDTARLLAGYNRWCNERLYRAAADLTATELRADRRVFFGSMLGTLNHLLVADRIWMRRFTGTGDAPDRLDAILFEDFAELQQARQAEDARIADWIDGLTDHDLDSPISYRSLSDPREFTQKLGAALLHVFNHQTHHRGQAHAILTGFGRAAPGFDLVTYQRETGHT</sequence>
<reference evidence="4" key="1">
    <citation type="journal article" date="2015" name="Proc. Natl. Acad. Sci. U.S.A.">
        <title>Bacterial clade with the ribosomal RNA operon on a small plasmid rather than the chromosome.</title>
        <authorList>
            <person name="Anda M."/>
            <person name="Ohtsubo Y."/>
            <person name="Okubo T."/>
            <person name="Sugawara M."/>
            <person name="Nagata Y."/>
            <person name="Tsuda M."/>
            <person name="Minamisawa K."/>
            <person name="Mitsui H."/>
        </authorList>
    </citation>
    <scope>NUCLEOTIDE SEQUENCE</scope>
    <source>
        <strain evidence="4">DSM 14790</strain>
    </source>
</reference>
<dbReference type="InterPro" id="IPR034660">
    <property type="entry name" value="DinB/YfiT-like"/>
</dbReference>
<dbReference type="PANTHER" id="PTHR37302">
    <property type="entry name" value="SLR1116 PROTEIN"/>
    <property type="match status" value="1"/>
</dbReference>
<dbReference type="InterPro" id="IPR007837">
    <property type="entry name" value="DinB"/>
</dbReference>
<comment type="similarity">
    <text evidence="1">Belongs to the DinB family.</text>
</comment>
<dbReference type="Gene3D" id="1.20.120.450">
    <property type="entry name" value="dinb family like domain"/>
    <property type="match status" value="1"/>
</dbReference>